<reference evidence="2 3" key="1">
    <citation type="submission" date="2020-10" db="EMBL/GenBank/DDBJ databases">
        <title>Sequencing the genomes of 1000 actinobacteria strains.</title>
        <authorList>
            <person name="Klenk H.-P."/>
        </authorList>
    </citation>
    <scope>NUCLEOTIDE SEQUENCE [LARGE SCALE GENOMIC DNA]</scope>
    <source>
        <strain evidence="2 3">DSM 46744</strain>
    </source>
</reference>
<name>A0ABR9K5J3_9ACTN</name>
<evidence type="ECO:0000313" key="3">
    <source>
        <dbReference type="Proteomes" id="UP000627838"/>
    </source>
</evidence>
<evidence type="ECO:0000256" key="1">
    <source>
        <dbReference type="SAM" id="MobiDB-lite"/>
    </source>
</evidence>
<sequence length="41" mass="4536">MTAEGPRLSLAPRSERTPDTESHMIIERHLLSHAPYPPGLA</sequence>
<organism evidence="2 3">
    <name type="scientific">Actinomadura algeriensis</name>
    <dbReference type="NCBI Taxonomy" id="1679523"/>
    <lineage>
        <taxon>Bacteria</taxon>
        <taxon>Bacillati</taxon>
        <taxon>Actinomycetota</taxon>
        <taxon>Actinomycetes</taxon>
        <taxon>Streptosporangiales</taxon>
        <taxon>Thermomonosporaceae</taxon>
        <taxon>Actinomadura</taxon>
    </lineage>
</organism>
<accession>A0ABR9K5J3</accession>
<comment type="caution">
    <text evidence="2">The sequence shown here is derived from an EMBL/GenBank/DDBJ whole genome shotgun (WGS) entry which is preliminary data.</text>
</comment>
<feature type="region of interest" description="Disordered" evidence="1">
    <location>
        <begin position="1"/>
        <end position="22"/>
    </location>
</feature>
<dbReference type="EMBL" id="JADBDZ010000001">
    <property type="protein sequence ID" value="MBE1537899.1"/>
    <property type="molecule type" value="Genomic_DNA"/>
</dbReference>
<keyword evidence="3" id="KW-1185">Reference proteome</keyword>
<evidence type="ECO:0000313" key="2">
    <source>
        <dbReference type="EMBL" id="MBE1537899.1"/>
    </source>
</evidence>
<dbReference type="RefSeq" id="WP_264085517.1">
    <property type="nucleotide sequence ID" value="NZ_JADBDZ010000001.1"/>
</dbReference>
<proteinExistence type="predicted"/>
<dbReference type="Proteomes" id="UP000627838">
    <property type="component" value="Unassembled WGS sequence"/>
</dbReference>
<gene>
    <name evidence="2" type="ORF">H4W34_007732</name>
</gene>
<protein>
    <submittedName>
        <fullName evidence="2">Uncharacterized protein</fullName>
    </submittedName>
</protein>
<feature type="compositionally biased region" description="Basic and acidic residues" evidence="1">
    <location>
        <begin position="13"/>
        <end position="22"/>
    </location>
</feature>